<accession>A0A0E9UIZ5</accession>
<proteinExistence type="predicted"/>
<reference evidence="1" key="1">
    <citation type="submission" date="2014-11" db="EMBL/GenBank/DDBJ databases">
        <authorList>
            <person name="Amaro Gonzalez C."/>
        </authorList>
    </citation>
    <scope>NUCLEOTIDE SEQUENCE</scope>
</reference>
<dbReference type="EMBL" id="GBXM01042753">
    <property type="protein sequence ID" value="JAH65824.1"/>
    <property type="molecule type" value="Transcribed_RNA"/>
</dbReference>
<reference evidence="1" key="2">
    <citation type="journal article" date="2015" name="Fish Shellfish Immunol.">
        <title>Early steps in the European eel (Anguilla anguilla)-Vibrio vulnificus interaction in the gills: Role of the RtxA13 toxin.</title>
        <authorList>
            <person name="Callol A."/>
            <person name="Pajuelo D."/>
            <person name="Ebbesson L."/>
            <person name="Teles M."/>
            <person name="MacKenzie S."/>
            <person name="Amaro C."/>
        </authorList>
    </citation>
    <scope>NUCLEOTIDE SEQUENCE</scope>
</reference>
<evidence type="ECO:0000313" key="1">
    <source>
        <dbReference type="EMBL" id="JAH65824.1"/>
    </source>
</evidence>
<name>A0A0E9UIZ5_ANGAN</name>
<sequence length="31" mass="3712">MCQPHDQNSTSCKQRNRDINDTLEHTHCNER</sequence>
<dbReference type="AlphaFoldDB" id="A0A0E9UIZ5"/>
<protein>
    <submittedName>
        <fullName evidence="1">Uncharacterized protein</fullName>
    </submittedName>
</protein>
<organism evidence="1">
    <name type="scientific">Anguilla anguilla</name>
    <name type="common">European freshwater eel</name>
    <name type="synonym">Muraena anguilla</name>
    <dbReference type="NCBI Taxonomy" id="7936"/>
    <lineage>
        <taxon>Eukaryota</taxon>
        <taxon>Metazoa</taxon>
        <taxon>Chordata</taxon>
        <taxon>Craniata</taxon>
        <taxon>Vertebrata</taxon>
        <taxon>Euteleostomi</taxon>
        <taxon>Actinopterygii</taxon>
        <taxon>Neopterygii</taxon>
        <taxon>Teleostei</taxon>
        <taxon>Anguilliformes</taxon>
        <taxon>Anguillidae</taxon>
        <taxon>Anguilla</taxon>
    </lineage>
</organism>